<dbReference type="PANTHER" id="PTHR42934:SF2">
    <property type="entry name" value="GLYCOLATE OXIDASE SUBUNIT GLCD"/>
    <property type="match status" value="1"/>
</dbReference>
<feature type="domain" description="FAD-binding PCMH-type" evidence="5">
    <location>
        <begin position="23"/>
        <end position="261"/>
    </location>
</feature>
<keyword evidence="2" id="KW-0285">Flavoprotein</keyword>
<dbReference type="RefSeq" id="WP_025435147.1">
    <property type="nucleotide sequence ID" value="NZ_CP007452.1"/>
</dbReference>
<dbReference type="STRING" id="1286171.EAL2_c08190"/>
<dbReference type="PROSITE" id="PS51387">
    <property type="entry name" value="FAD_PCMH"/>
    <property type="match status" value="1"/>
</dbReference>
<dbReference type="EMBL" id="CP007452">
    <property type="protein sequence ID" value="AHM56119.1"/>
    <property type="molecule type" value="Genomic_DNA"/>
</dbReference>
<dbReference type="PANTHER" id="PTHR42934">
    <property type="entry name" value="GLYCOLATE OXIDASE SUBUNIT GLCD"/>
    <property type="match status" value="1"/>
</dbReference>
<keyword evidence="4" id="KW-0560">Oxidoreductase</keyword>
<dbReference type="Gene3D" id="3.30.70.2740">
    <property type="match status" value="1"/>
</dbReference>
<dbReference type="InterPro" id="IPR016171">
    <property type="entry name" value="Vanillyl_alc_oxidase_C-sub2"/>
</dbReference>
<evidence type="ECO:0000256" key="1">
    <source>
        <dbReference type="ARBA" id="ARBA00001974"/>
    </source>
</evidence>
<name>W8T308_PEPAC</name>
<dbReference type="Pfam" id="PF01565">
    <property type="entry name" value="FAD_binding_4"/>
    <property type="match status" value="2"/>
</dbReference>
<dbReference type="InterPro" id="IPR016167">
    <property type="entry name" value="FAD-bd_PCMH_sub1"/>
</dbReference>
<keyword evidence="3" id="KW-0274">FAD</keyword>
<dbReference type="SUPFAM" id="SSF55103">
    <property type="entry name" value="FAD-linked oxidases, C-terminal domain"/>
    <property type="match status" value="1"/>
</dbReference>
<keyword evidence="7" id="KW-1185">Reference proteome</keyword>
<reference evidence="6 7" key="1">
    <citation type="journal article" date="2014" name="Genome Announc.">
        <title>Complete Genome Sequence of Amino Acid-Utilizing Eubacterium acidaminophilum al-2 (DSM 3953).</title>
        <authorList>
            <person name="Poehlein A."/>
            <person name="Andreesen J.R."/>
            <person name="Daniel R."/>
        </authorList>
    </citation>
    <scope>NUCLEOTIDE SEQUENCE [LARGE SCALE GENOMIC DNA]</scope>
    <source>
        <strain evidence="6 7">DSM 3953</strain>
    </source>
</reference>
<dbReference type="InterPro" id="IPR036318">
    <property type="entry name" value="FAD-bd_PCMH-like_sf"/>
</dbReference>
<dbReference type="InterPro" id="IPR051914">
    <property type="entry name" value="FAD-linked_OxidoTrans_Type4"/>
</dbReference>
<evidence type="ECO:0000313" key="6">
    <source>
        <dbReference type="EMBL" id="AHM56119.1"/>
    </source>
</evidence>
<dbReference type="InterPro" id="IPR016166">
    <property type="entry name" value="FAD-bd_PCMH"/>
</dbReference>
<evidence type="ECO:0000313" key="7">
    <source>
        <dbReference type="Proteomes" id="UP000019591"/>
    </source>
</evidence>
<evidence type="ECO:0000259" key="5">
    <source>
        <dbReference type="PROSITE" id="PS51387"/>
    </source>
</evidence>
<sequence>MSNDIIRYDVEEYIEYMRDESRIFGKANSISFPTSEAELKRVLEKLAESSETVTLQGARTGLTGGAVPMEGHVINLSRMARISGLRFDGEKDCFFLRVEPGVLLSEINRAVSKLEFDTSEWSAESMDALKELKSSKGRFFSPDPTETSATIGGMISCNASGAKSFKYGATRNHVESLKVMLVDGDTISLKRGRERIEGGVLRLTTQGGREICEKLDVYKMPHVKNASGYYLESDMDVIDLFIGAEGTLGITVEAEIGLIPKPACIYGVMAFFPDQEKAIDFVEVAKTLERRPAALEFFNCLALELIRANMYKGHLPDIQRIAPVCHTGIYAELHAMDEDSGKGMLEALSALIEDCGGNLAQTWLAVSKHDMERLKEFRHAVPEFVNSIIDDRRKSEPSLTKLGTDMAVPQGFLRDVMRMYDEGIQSAGLESVIFGHIGDNHLHVNILPRSMSEYDTGKKLYGEWAEAVAKMGGTVSAEHGIGKFKAAMLRKMYSQDVLDSMMKIKRVFDPGNRLNRGNLFG</sequence>
<dbReference type="InterPro" id="IPR006094">
    <property type="entry name" value="Oxid_FAD_bind_N"/>
</dbReference>
<dbReference type="eggNOG" id="COG0277">
    <property type="taxonomic scope" value="Bacteria"/>
</dbReference>
<organism evidence="6 7">
    <name type="scientific">Peptoclostridium acidaminophilum DSM 3953</name>
    <dbReference type="NCBI Taxonomy" id="1286171"/>
    <lineage>
        <taxon>Bacteria</taxon>
        <taxon>Bacillati</taxon>
        <taxon>Bacillota</taxon>
        <taxon>Clostridia</taxon>
        <taxon>Peptostreptococcales</taxon>
        <taxon>Peptoclostridiaceae</taxon>
        <taxon>Peptoclostridium</taxon>
    </lineage>
</organism>
<dbReference type="GO" id="GO:0071949">
    <property type="term" value="F:FAD binding"/>
    <property type="evidence" value="ECO:0007669"/>
    <property type="project" value="InterPro"/>
</dbReference>
<dbReference type="AlphaFoldDB" id="W8T308"/>
<gene>
    <name evidence="6" type="primary">glcD</name>
    <name evidence="6" type="ORF">EAL2_c08190</name>
</gene>
<proteinExistence type="predicted"/>
<dbReference type="Gene3D" id="3.30.465.10">
    <property type="match status" value="1"/>
</dbReference>
<comment type="cofactor">
    <cofactor evidence="1">
        <name>FAD</name>
        <dbReference type="ChEBI" id="CHEBI:57692"/>
    </cofactor>
</comment>
<protein>
    <submittedName>
        <fullName evidence="6">Glycolate oxidase subunit GlcD</fullName>
    </submittedName>
</protein>
<dbReference type="Proteomes" id="UP000019591">
    <property type="component" value="Chromosome"/>
</dbReference>
<evidence type="ECO:0000256" key="4">
    <source>
        <dbReference type="ARBA" id="ARBA00023002"/>
    </source>
</evidence>
<dbReference type="HOGENOM" id="CLU_017779_9_2_9"/>
<accession>W8T308</accession>
<dbReference type="InterPro" id="IPR016169">
    <property type="entry name" value="FAD-bd_PCMH_sub2"/>
</dbReference>
<dbReference type="OrthoDB" id="9767256at2"/>
<dbReference type="Pfam" id="PF02913">
    <property type="entry name" value="FAD-oxidase_C"/>
    <property type="match status" value="1"/>
</dbReference>
<dbReference type="SUPFAM" id="SSF56176">
    <property type="entry name" value="FAD-binding/transporter-associated domain-like"/>
    <property type="match status" value="1"/>
</dbReference>
<dbReference type="GO" id="GO:0016491">
    <property type="term" value="F:oxidoreductase activity"/>
    <property type="evidence" value="ECO:0007669"/>
    <property type="project" value="UniProtKB-KW"/>
</dbReference>
<dbReference type="InterPro" id="IPR004113">
    <property type="entry name" value="FAD-bd_oxidored_4_C"/>
</dbReference>
<dbReference type="InterPro" id="IPR016164">
    <property type="entry name" value="FAD-linked_Oxase-like_C"/>
</dbReference>
<dbReference type="KEGG" id="eac:EAL2_c08190"/>
<evidence type="ECO:0000256" key="2">
    <source>
        <dbReference type="ARBA" id="ARBA00022630"/>
    </source>
</evidence>
<evidence type="ECO:0000256" key="3">
    <source>
        <dbReference type="ARBA" id="ARBA00022827"/>
    </source>
</evidence>
<dbReference type="PATRIC" id="fig|1286171.3.peg.766"/>
<dbReference type="Gene3D" id="3.30.43.10">
    <property type="entry name" value="Uridine Diphospho-n-acetylenolpyruvylglucosamine Reductase, domain 2"/>
    <property type="match status" value="1"/>
</dbReference>
<dbReference type="Gene3D" id="1.10.45.10">
    <property type="entry name" value="Vanillyl-alcohol Oxidase, Chain A, domain 4"/>
    <property type="match status" value="1"/>
</dbReference>